<gene>
    <name evidence="2" type="ORF">CUNI_LOCUS20123</name>
</gene>
<feature type="compositionally biased region" description="Acidic residues" evidence="1">
    <location>
        <begin position="694"/>
        <end position="717"/>
    </location>
</feature>
<proteinExistence type="predicted"/>
<protein>
    <submittedName>
        <fullName evidence="2">Uncharacterized protein</fullName>
    </submittedName>
</protein>
<feature type="non-terminal residue" evidence="2">
    <location>
        <position position="730"/>
    </location>
</feature>
<feature type="region of interest" description="Disordered" evidence="1">
    <location>
        <begin position="416"/>
        <end position="639"/>
    </location>
</feature>
<feature type="compositionally biased region" description="Basic and acidic residues" evidence="1">
    <location>
        <begin position="99"/>
        <end position="138"/>
    </location>
</feature>
<feature type="compositionally biased region" description="Low complexity" evidence="1">
    <location>
        <begin position="250"/>
        <end position="259"/>
    </location>
</feature>
<feature type="compositionally biased region" description="Basic and acidic residues" evidence="1">
    <location>
        <begin position="443"/>
        <end position="469"/>
    </location>
</feature>
<feature type="compositionally biased region" description="Basic and acidic residues" evidence="1">
    <location>
        <begin position="358"/>
        <end position="374"/>
    </location>
</feature>
<keyword evidence="3" id="KW-1185">Reference proteome</keyword>
<dbReference type="EMBL" id="CAJHNH020007335">
    <property type="protein sequence ID" value="CAG5134565.1"/>
    <property type="molecule type" value="Genomic_DNA"/>
</dbReference>
<feature type="compositionally biased region" description="Basic and acidic residues" evidence="1">
    <location>
        <begin position="8"/>
        <end position="23"/>
    </location>
</feature>
<comment type="caution">
    <text evidence="2">The sequence shown here is derived from an EMBL/GenBank/DDBJ whole genome shotgun (WGS) entry which is preliminary data.</text>
</comment>
<feature type="compositionally biased region" description="Low complexity" evidence="1">
    <location>
        <begin position="176"/>
        <end position="185"/>
    </location>
</feature>
<feature type="region of interest" description="Disordered" evidence="1">
    <location>
        <begin position="1"/>
        <end position="319"/>
    </location>
</feature>
<dbReference type="OrthoDB" id="6259853at2759"/>
<feature type="compositionally biased region" description="Basic and acidic residues" evidence="1">
    <location>
        <begin position="161"/>
        <end position="174"/>
    </location>
</feature>
<dbReference type="AlphaFoldDB" id="A0A8S4A3H2"/>
<feature type="compositionally biased region" description="Basic residues" evidence="1">
    <location>
        <begin position="480"/>
        <end position="489"/>
    </location>
</feature>
<feature type="compositionally biased region" description="Low complexity" evidence="1">
    <location>
        <begin position="139"/>
        <end position="150"/>
    </location>
</feature>
<sequence length="730" mass="80583">MESQPSLSEKKDDKLKTDKDGCSKNHSSSSSHKEKSHSSSNIDLSGNASDKYSSLPHSHKDSKGSSSDKHSSSSQGHKDSKESPSDKHSSLSHSHKHSKENSKGSSSDKHLSSSHSHKDSKGSSSDKHSSSSHSHNDLKGSSSDKQSSSSHSHKHSSSSHSHKDSKGNAADKHSSSSHSGHYKSPSDPKLSNSGHKSGMSSEIRSSSSSRDHEHRHSSGTSKSTSGNSRPRDSERSQKDTPSGEAKHLANSSSKSQNSSKPKEPSLSKPELKSSPPSASKDAPPSGLQPSASDQLPVVLSKHHLNPTVERQANSTLSEKEKILARLQAIKQRTLEAIHKENMGKGRRGKGEKTHRKSKTDVKHDDKTKSVEIVRDTVSSSEDEDEGNNDVPSALDIMLSERTAKLEKEKITRMAKQAWERAMKKDAGEPEKEVKVKKKHKSSKRDVDSTHKHKKSGNDDKKNNNKKKDSSLSPRDNTRKSSPKPRKPVIVRHSLQSAPPMDFKALLEMAEKKQKEPPKPLGAVQKKKKEEDERPLTQEEKDRRERKKTKEYQDWLKFGGKPPAKTYDSSDEDELQTAAENSSDKRQTSQHPALNDKNKVLSGSSKQSFNNKQILNKDSSRNNHQVAANGDIKNKQKNITVNENVLVCGPGSDDEESGGKSVNPFDRIMGQFQKKRPAQQSQSAVPVKKGRFLDSEEEEEDPDMDDFIDDGEGDEPDYSQEIKKLFGYDKS</sequence>
<feature type="compositionally biased region" description="Polar residues" evidence="1">
    <location>
        <begin position="42"/>
        <end position="56"/>
    </location>
</feature>
<feature type="compositionally biased region" description="Polar residues" evidence="1">
    <location>
        <begin position="600"/>
        <end position="625"/>
    </location>
</feature>
<feature type="compositionally biased region" description="Polar residues" evidence="1">
    <location>
        <begin position="189"/>
        <end position="199"/>
    </location>
</feature>
<feature type="compositionally biased region" description="Basic and acidic residues" evidence="1">
    <location>
        <begin position="508"/>
        <end position="517"/>
    </location>
</feature>
<feature type="region of interest" description="Disordered" evidence="1">
    <location>
        <begin position="669"/>
        <end position="730"/>
    </location>
</feature>
<evidence type="ECO:0000313" key="2">
    <source>
        <dbReference type="EMBL" id="CAG5134565.1"/>
    </source>
</evidence>
<feature type="compositionally biased region" description="Basic and acidic residues" evidence="1">
    <location>
        <begin position="527"/>
        <end position="553"/>
    </location>
</feature>
<evidence type="ECO:0000313" key="3">
    <source>
        <dbReference type="Proteomes" id="UP000678393"/>
    </source>
</evidence>
<feature type="compositionally biased region" description="Basic and acidic residues" evidence="1">
    <location>
        <begin position="719"/>
        <end position="730"/>
    </location>
</feature>
<evidence type="ECO:0000256" key="1">
    <source>
        <dbReference type="SAM" id="MobiDB-lite"/>
    </source>
</evidence>
<organism evidence="2 3">
    <name type="scientific">Candidula unifasciata</name>
    <dbReference type="NCBI Taxonomy" id="100452"/>
    <lineage>
        <taxon>Eukaryota</taxon>
        <taxon>Metazoa</taxon>
        <taxon>Spiralia</taxon>
        <taxon>Lophotrochozoa</taxon>
        <taxon>Mollusca</taxon>
        <taxon>Gastropoda</taxon>
        <taxon>Heterobranchia</taxon>
        <taxon>Euthyneura</taxon>
        <taxon>Panpulmonata</taxon>
        <taxon>Eupulmonata</taxon>
        <taxon>Stylommatophora</taxon>
        <taxon>Helicina</taxon>
        <taxon>Helicoidea</taxon>
        <taxon>Geomitridae</taxon>
        <taxon>Candidula</taxon>
    </lineage>
</organism>
<reference evidence="2" key="1">
    <citation type="submission" date="2021-04" db="EMBL/GenBank/DDBJ databases">
        <authorList>
            <consortium name="Molecular Ecology Group"/>
        </authorList>
    </citation>
    <scope>NUCLEOTIDE SEQUENCE</scope>
</reference>
<feature type="compositionally biased region" description="Basic and acidic residues" evidence="1">
    <location>
        <begin position="58"/>
        <end position="89"/>
    </location>
</feature>
<dbReference type="Proteomes" id="UP000678393">
    <property type="component" value="Unassembled WGS sequence"/>
</dbReference>
<feature type="region of interest" description="Disordered" evidence="1">
    <location>
        <begin position="334"/>
        <end position="395"/>
    </location>
</feature>
<name>A0A8S4A3H2_9EUPU</name>
<feature type="compositionally biased region" description="Basic and acidic residues" evidence="1">
    <location>
        <begin position="416"/>
        <end position="433"/>
    </location>
</feature>
<feature type="compositionally biased region" description="Low complexity" evidence="1">
    <location>
        <begin position="272"/>
        <end position="285"/>
    </location>
</feature>
<accession>A0A8S4A3H2</accession>
<feature type="compositionally biased region" description="Basic and acidic residues" evidence="1">
    <location>
        <begin position="334"/>
        <end position="351"/>
    </location>
</feature>
<feature type="compositionally biased region" description="Basic and acidic residues" evidence="1">
    <location>
        <begin position="260"/>
        <end position="271"/>
    </location>
</feature>
<feature type="compositionally biased region" description="Basic and acidic residues" evidence="1">
    <location>
        <begin position="229"/>
        <end position="238"/>
    </location>
</feature>
<feature type="compositionally biased region" description="Low complexity" evidence="1">
    <location>
        <begin position="218"/>
        <end position="228"/>
    </location>
</feature>